<keyword evidence="1" id="KW-0732">Signal</keyword>
<organism evidence="2 3">
    <name type="scientific">Candidatus Accumulibacter adjunctus</name>
    <dbReference type="NCBI Taxonomy" id="1454001"/>
    <lineage>
        <taxon>Bacteria</taxon>
        <taxon>Pseudomonadati</taxon>
        <taxon>Pseudomonadota</taxon>
        <taxon>Betaproteobacteria</taxon>
        <taxon>Candidatus Accumulibacter</taxon>
    </lineage>
</organism>
<reference evidence="2" key="1">
    <citation type="submission" date="2014-02" db="EMBL/GenBank/DDBJ databases">
        <title>Expanding our view of genomic diversity in Candidatus Accumulibacter clades.</title>
        <authorList>
            <person name="Skennerton C.T."/>
            <person name="Barr J.J."/>
            <person name="Slater F.R."/>
            <person name="Bond P.L."/>
            <person name="Tyson G.W."/>
        </authorList>
    </citation>
    <scope>NUCLEOTIDE SEQUENCE [LARGE SCALE GENOMIC DNA]</scope>
</reference>
<dbReference type="EMBL" id="JFAX01000055">
    <property type="protein sequence ID" value="EXI63689.1"/>
    <property type="molecule type" value="Genomic_DNA"/>
</dbReference>
<evidence type="ECO:0000313" key="2">
    <source>
        <dbReference type="EMBL" id="EXI63689.1"/>
    </source>
</evidence>
<keyword evidence="3" id="KW-1185">Reference proteome</keyword>
<dbReference type="PATRIC" id="fig|1454001.3.peg.3963"/>
<protein>
    <submittedName>
        <fullName evidence="2">Uncharacterized protein</fullName>
    </submittedName>
</protein>
<feature type="signal peptide" evidence="1">
    <location>
        <begin position="1"/>
        <end position="24"/>
    </location>
</feature>
<name>A0A011PBG4_9PROT</name>
<proteinExistence type="predicted"/>
<sequence length="275" mass="30541">MKPMTLRSLLLGALLTLSNLPTLAQKPPTAEDAKARLAKAEAMFQDRCKKAGEFIHRTAENVDGIMVLKPRPDHINSGDQYRMDDPYGFDVTGTGYFVIFLQGKDAKGSLVEQGGTSNGYLYVDAVDPKDNKRYRYTGSIKEVTHTSSILMGGDGKTQFKSKAFVLDKTPAPNPPPRYGVTYDDISTREERDYWIAGSSLKVIDLKNNEVMAERIGYMMDRGQGNNSGGRSPWLLAANHACPIFPKTSGGHPFKGYQTRNFVEKVLHIKKTKKDN</sequence>
<dbReference type="Proteomes" id="UP000020218">
    <property type="component" value="Unassembled WGS sequence"/>
</dbReference>
<comment type="caution">
    <text evidence="2">The sequence shown here is derived from an EMBL/GenBank/DDBJ whole genome shotgun (WGS) entry which is preliminary data.</text>
</comment>
<feature type="chain" id="PRO_5001461766" evidence="1">
    <location>
        <begin position="25"/>
        <end position="275"/>
    </location>
</feature>
<evidence type="ECO:0000313" key="3">
    <source>
        <dbReference type="Proteomes" id="UP000020218"/>
    </source>
</evidence>
<evidence type="ECO:0000256" key="1">
    <source>
        <dbReference type="SAM" id="SignalP"/>
    </source>
</evidence>
<accession>A0A011PBG4</accession>
<gene>
    <name evidence="2" type="ORF">AW08_03927</name>
</gene>
<dbReference type="AlphaFoldDB" id="A0A011PBG4"/>